<comment type="caution">
    <text evidence="1">The sequence shown here is derived from an EMBL/GenBank/DDBJ whole genome shotgun (WGS) entry which is preliminary data.</text>
</comment>
<dbReference type="Proteomes" id="UP000474042">
    <property type="component" value="Unassembled WGS sequence"/>
</dbReference>
<dbReference type="EMBL" id="WOFV02000038">
    <property type="protein sequence ID" value="NAS18635.1"/>
    <property type="molecule type" value="Genomic_DNA"/>
</dbReference>
<dbReference type="AlphaFoldDB" id="A0A6L9ERX7"/>
<accession>A0A6L9ERX7</accession>
<gene>
    <name evidence="1" type="ORF">GND98_012345</name>
</gene>
<name>A0A6L9ERX7_CLOBU</name>
<evidence type="ECO:0000313" key="1">
    <source>
        <dbReference type="EMBL" id="NAS18635.1"/>
    </source>
</evidence>
<protein>
    <submittedName>
        <fullName evidence="1">Uncharacterized protein</fullName>
    </submittedName>
</protein>
<evidence type="ECO:0000313" key="2">
    <source>
        <dbReference type="Proteomes" id="UP000474042"/>
    </source>
</evidence>
<organism evidence="1 2">
    <name type="scientific">Clostridium butyricum</name>
    <dbReference type="NCBI Taxonomy" id="1492"/>
    <lineage>
        <taxon>Bacteria</taxon>
        <taxon>Bacillati</taxon>
        <taxon>Bacillota</taxon>
        <taxon>Clostridia</taxon>
        <taxon>Eubacteriales</taxon>
        <taxon>Clostridiaceae</taxon>
        <taxon>Clostridium</taxon>
    </lineage>
</organism>
<proteinExistence type="predicted"/>
<reference evidence="1 2" key="1">
    <citation type="submission" date="2020-01" db="EMBL/GenBank/DDBJ databases">
        <title>Genome sequence of a 1,3-propanediol producer, Clostridium butyricum S3.</title>
        <authorList>
            <person name="Zhou J."/>
        </authorList>
    </citation>
    <scope>NUCLEOTIDE SEQUENCE [LARGE SCALE GENOMIC DNA]</scope>
    <source>
        <strain evidence="1 2">S3</strain>
    </source>
</reference>
<sequence>MDKQISFFDKAKITFIEDGTKLHEDFKSGSEFEVFMEQEHNYIILHDGVFYGPLKEMCEKVK</sequence>